<accession>A0A0C1RKS9</accession>
<organism evidence="1">
    <name type="scientific">Tolypothrix bouteillei VB521301</name>
    <dbReference type="NCBI Taxonomy" id="1479485"/>
    <lineage>
        <taxon>Bacteria</taxon>
        <taxon>Bacillati</taxon>
        <taxon>Cyanobacteriota</taxon>
        <taxon>Cyanophyceae</taxon>
        <taxon>Nostocales</taxon>
        <taxon>Tolypothrichaceae</taxon>
        <taxon>Tolypothrix</taxon>
    </lineage>
</organism>
<reference evidence="1" key="1">
    <citation type="journal article" date="2015" name="Genome Announc.">
        <title>Draft Genome Sequence of Tolypothrix boutellei Strain VB521301.</title>
        <authorList>
            <person name="Chandrababunaidu M.M."/>
            <person name="Singh D."/>
            <person name="Sen D."/>
            <person name="Bhan S."/>
            <person name="Das S."/>
            <person name="Gupta A."/>
            <person name="Adhikary S.P."/>
            <person name="Tripathy S."/>
        </authorList>
    </citation>
    <scope>NUCLEOTIDE SEQUENCE</scope>
    <source>
        <strain evidence="1">VB521301</strain>
    </source>
</reference>
<comment type="caution">
    <text evidence="1">The sequence shown here is derived from an EMBL/GenBank/DDBJ whole genome shotgun (WGS) entry which is preliminary data.</text>
</comment>
<dbReference type="OrthoDB" id="583447at2"/>
<dbReference type="EMBL" id="JHEG02000036">
    <property type="protein sequence ID" value="KIE12540.1"/>
    <property type="molecule type" value="Genomic_DNA"/>
</dbReference>
<sequence length="120" mass="12673">MAELRVIPSVFGASVSFRAEASSPACEAAVLGRVAELASRAEASFLCVRPSSRSFSSWVAVVYFGSESVAAEFSAELSFRCGFPFCIVRPAGEWFLVSVPVVVAEVPAVPGGLPCLYLSF</sequence>
<name>A0A0C1RKS9_9CYAN</name>
<gene>
    <name evidence="1" type="ORF">DA73_0209500</name>
</gene>
<protein>
    <submittedName>
        <fullName evidence="1">Uncharacterized protein</fullName>
    </submittedName>
</protein>
<evidence type="ECO:0000313" key="1">
    <source>
        <dbReference type="EMBL" id="KIE12540.1"/>
    </source>
</evidence>
<proteinExistence type="predicted"/>
<dbReference type="AlphaFoldDB" id="A0A0C1RKS9"/>